<dbReference type="OrthoDB" id="8685817at2"/>
<dbReference type="InterPro" id="IPR011986">
    <property type="entry name" value="Xdiol_dOase_LigA"/>
</dbReference>
<dbReference type="InterPro" id="IPR036622">
    <property type="entry name" value="LigA_sf"/>
</dbReference>
<keyword evidence="2" id="KW-0560">Oxidoreductase</keyword>
<sequence length="122" mass="13836">MTDYKMRPVEGTIHFDGAQATKGFNFNKMCFSFNNEDARQAFLADPEAYMEKFKLSEEFKQALRDKDLNKLLELGGSIYYMAKLAGIFGWNMQVIGGMQSGRTTEEFQAYLDSQGRGKTTNG</sequence>
<accession>A0A081G4R9</accession>
<reference evidence="2 3" key="1">
    <citation type="submission" date="2014-04" db="EMBL/GenBank/DDBJ databases">
        <title>Marinobacterium kochiensis sp. nov., isolated from sediment sample collected from Kochi backwaters in Kerala, India.</title>
        <authorList>
            <person name="Singh A."/>
            <person name="Pinnaka A.K."/>
        </authorList>
    </citation>
    <scope>NUCLEOTIDE SEQUENCE [LARGE SCALE GENOMIC DNA]</scope>
    <source>
        <strain evidence="2 3">AK27</strain>
    </source>
</reference>
<dbReference type="EC" id="1.13.11.8" evidence="2"/>
<feature type="domain" description="Extradiol ring-cleavage dioxygenase LigAB LigA subunit" evidence="1">
    <location>
        <begin position="27"/>
        <end position="111"/>
    </location>
</feature>
<dbReference type="RefSeq" id="WP_036182310.1">
    <property type="nucleotide sequence ID" value="NZ_JMQN01000004.1"/>
</dbReference>
<gene>
    <name evidence="2" type="ORF">ADIMK_0086</name>
</gene>
<dbReference type="GO" id="GO:0018579">
    <property type="term" value="F:protocatechuate 4,5-dioxygenase activity"/>
    <property type="evidence" value="ECO:0007669"/>
    <property type="project" value="UniProtKB-EC"/>
</dbReference>
<keyword evidence="3" id="KW-1185">Reference proteome</keyword>
<keyword evidence="2" id="KW-0223">Dioxygenase</keyword>
<dbReference type="STRING" id="1232683.ADIMK_0086"/>
<proteinExistence type="predicted"/>
<evidence type="ECO:0000313" key="3">
    <source>
        <dbReference type="Proteomes" id="UP000028252"/>
    </source>
</evidence>
<dbReference type="Proteomes" id="UP000028252">
    <property type="component" value="Unassembled WGS sequence"/>
</dbReference>
<organism evidence="2 3">
    <name type="scientific">Marinobacterium lacunae</name>
    <dbReference type="NCBI Taxonomy" id="1232683"/>
    <lineage>
        <taxon>Bacteria</taxon>
        <taxon>Pseudomonadati</taxon>
        <taxon>Pseudomonadota</taxon>
        <taxon>Gammaproteobacteria</taxon>
        <taxon>Oceanospirillales</taxon>
        <taxon>Oceanospirillaceae</taxon>
        <taxon>Marinobacterium</taxon>
    </lineage>
</organism>
<name>A0A081G4R9_9GAMM</name>
<dbReference type="PATRIC" id="fig|1232683.4.peg.86"/>
<dbReference type="Pfam" id="PF07746">
    <property type="entry name" value="LigA"/>
    <property type="match status" value="1"/>
</dbReference>
<evidence type="ECO:0000259" key="1">
    <source>
        <dbReference type="Pfam" id="PF07746"/>
    </source>
</evidence>
<dbReference type="Gene3D" id="1.10.700.10">
    <property type="entry name" value="Dioxygenase LigAB, LigA subunit"/>
    <property type="match status" value="1"/>
</dbReference>
<evidence type="ECO:0000313" key="2">
    <source>
        <dbReference type="EMBL" id="KEA65774.1"/>
    </source>
</evidence>
<dbReference type="SUPFAM" id="SSF48076">
    <property type="entry name" value="LigA subunit of an aromatic-ring-opening dioxygenase LigAB"/>
    <property type="match status" value="1"/>
</dbReference>
<comment type="caution">
    <text evidence="2">The sequence shown here is derived from an EMBL/GenBank/DDBJ whole genome shotgun (WGS) entry which is preliminary data.</text>
</comment>
<dbReference type="AlphaFoldDB" id="A0A081G4R9"/>
<protein>
    <submittedName>
        <fullName evidence="2">Protocatechuate 4,5-dioxygenase alpha chain</fullName>
        <ecNumber evidence="2">1.13.11.8</ecNumber>
    </submittedName>
</protein>
<dbReference type="EMBL" id="JMQN01000004">
    <property type="protein sequence ID" value="KEA65774.1"/>
    <property type="molecule type" value="Genomic_DNA"/>
</dbReference>
<dbReference type="eggNOG" id="COG3384">
    <property type="taxonomic scope" value="Bacteria"/>
</dbReference>